<keyword evidence="5 8" id="KW-0863">Zinc-finger</keyword>
<dbReference type="Pfam" id="PF00621">
    <property type="entry name" value="RhoGEF"/>
    <property type="match status" value="1"/>
</dbReference>
<sequence length="1374" mass="149959">MFGGHKNSSSGSTDTNDESYAISESQPTTYNFNDSSRYGGVEHFLTPGCKALCYKDNNMNTLTHTEISSQVSSLTDFTVFTNATSAHMPGVGQQGGGQQGLGQQGGGQQGVGQQEGMLQGSSGSRGTNPNGGTGVSDKERIKDIADYFMANTETMNVKDFTENLILILGICQASLTASNPSPCVALVTHRRGSFITTLNHFLTHPSWNVKPDSGVPFKPPVNVKRIKLSFLDSDNSTFPNRSNRKVTTSHMDFASLFSTPSPLPSKSKPAKSAVDPLTRAHSVGMLILNTLCIPSATRLHLLDMGLLHSLSSLLHTRPSNVLLNLTLTNLTFLPPSYRQELLTNSPEILTFLSGALVTLVNSSSLPPPPFSPPVTLQTLTASPLPTPQYYDTLLHKPCLKWLVAAIRNLLRFEDSAVLEAEARQVVAKTLKTFNVVECMSRLVYPSEKVNIPWSSDPSPQAPSAAPPASQPSPRRSSSSRDTYSAVRRARRNRFKSSSRSGTEVDAVSFACSNWGQGEAQDYALDALLQACMWKECRKDMKEKKIHISFLSIHSACYRAFEKATLAPQNTPYNSSSASPSTSTSTTSNLTNPGLFNSSRVAVAPFEYSVMILATKAKMISTLLCRTQENYIPGVNLKMLEEDGKPEQRIFPPPSPSNELMSRLNLLLTARTACTLTSMLQKLVDHRFHHPQTPSSSASVASSASVLTTITSLIPPNLTTFASNAGHSLVLSLVTILASNAGVTVPAVPAGGGTLNPDAVPPVPPVVHKILDGASARYGLVLPSLGSPIEQNEPLVETGSFLHNDQSTSSGRELMKLGDEDSPSQRPVLCKVITCDLTNLPNAGEVTVFPSLIAAAKALSAGVILLLMRSMVLSRTWQFAASIFVRALIIPQDVTHTISSSGLSSRNSYSSTILLLNAPGVSPFTEYLWFSPLGLHSTYEVSPGPSRPSFHHHSSSSTIPKSTRSPYSFSRADFGFPTSATMYSLSARRGRANFGTWRLGEEEQERRRVSRKKGIIDPSIHQALFSNIETLYNFNSKLLTELQADVASHPTGGRRVGEIFKDFAPFFKMFTMYLNGFEKAMDLLKTLPDKNPAFKEYADHANQDPRLKGMPLMSFLITPVQRVPRYKLLLEDLLKSMPDTEPDKPALQTALTLVSASAAHNNEAIRRRENQEKILSIQLSYVEGAAVNLLDNPSRNFAMTGQLTKLSRRGPQKHVFWLFSDLLIYGDPLLTRPGCYKVNRQISLMRCHVSCPSPEEVANAGEEDGDSNALRMDCMINIQSESKSFVCYAPSAEERAKWVAGINGCITDLRKKFAEDTGKMAAIWKPDSTTPACNSCGKKFRFTVRRHHCRNCGGVVCGECSRGRWLMGHIDEVKK</sequence>
<dbReference type="Proteomes" id="UP001165082">
    <property type="component" value="Unassembled WGS sequence"/>
</dbReference>
<dbReference type="SUPFAM" id="SSF50729">
    <property type="entry name" value="PH domain-like"/>
    <property type="match status" value="1"/>
</dbReference>
<feature type="domain" description="FYVE-type" evidence="12">
    <location>
        <begin position="1326"/>
        <end position="1360"/>
    </location>
</feature>
<dbReference type="PROSITE" id="PS00741">
    <property type="entry name" value="DH_1"/>
    <property type="match status" value="1"/>
</dbReference>
<dbReference type="Gene3D" id="1.20.900.10">
    <property type="entry name" value="Dbl homology (DH) domain"/>
    <property type="match status" value="1"/>
</dbReference>
<evidence type="ECO:0000313" key="13">
    <source>
        <dbReference type="EMBL" id="GMI11655.1"/>
    </source>
</evidence>
<feature type="compositionally biased region" description="Low complexity" evidence="9">
    <location>
        <begin position="111"/>
        <end position="120"/>
    </location>
</feature>
<keyword evidence="6" id="KW-0862">Zinc</keyword>
<dbReference type="CDD" id="cd00160">
    <property type="entry name" value="RhoGEF"/>
    <property type="match status" value="1"/>
</dbReference>
<feature type="compositionally biased region" description="Low complexity" evidence="9">
    <location>
        <begin position="471"/>
        <end position="481"/>
    </location>
</feature>
<accession>A0A9W7FGG0</accession>
<feature type="compositionally biased region" description="Gly residues" evidence="9">
    <location>
        <begin position="92"/>
        <end position="110"/>
    </location>
</feature>
<feature type="compositionally biased region" description="Low complexity" evidence="9">
    <location>
        <begin position="569"/>
        <end position="590"/>
    </location>
</feature>
<dbReference type="Gene3D" id="2.30.29.30">
    <property type="entry name" value="Pleckstrin-homology domain (PH domain)/Phosphotyrosine-binding domain (PTB)"/>
    <property type="match status" value="1"/>
</dbReference>
<dbReference type="EMBL" id="BRXZ01000436">
    <property type="protein sequence ID" value="GMI11655.1"/>
    <property type="molecule type" value="Genomic_DNA"/>
</dbReference>
<feature type="region of interest" description="Disordered" evidence="9">
    <location>
        <begin position="568"/>
        <end position="590"/>
    </location>
</feature>
<keyword evidence="14" id="KW-1185">Reference proteome</keyword>
<dbReference type="GO" id="GO:0008270">
    <property type="term" value="F:zinc ion binding"/>
    <property type="evidence" value="ECO:0007669"/>
    <property type="project" value="UniProtKB-KW"/>
</dbReference>
<dbReference type="GO" id="GO:0005856">
    <property type="term" value="C:cytoskeleton"/>
    <property type="evidence" value="ECO:0007669"/>
    <property type="project" value="UniProtKB-SubCell"/>
</dbReference>
<feature type="region of interest" description="Disordered" evidence="9">
    <location>
        <begin position="454"/>
        <end position="497"/>
    </location>
</feature>
<reference evidence="13" key="1">
    <citation type="submission" date="2022-07" db="EMBL/GenBank/DDBJ databases">
        <title>Genome analysis of Parmales, a sister group of diatoms, reveals the evolutionary specialization of diatoms from phago-mixotrophs to photoautotrophs.</title>
        <authorList>
            <person name="Ban H."/>
            <person name="Sato S."/>
            <person name="Yoshikawa S."/>
            <person name="Kazumasa Y."/>
            <person name="Nakamura Y."/>
            <person name="Ichinomiya M."/>
            <person name="Saitoh K."/>
            <person name="Sato N."/>
            <person name="Blanc-Mathieu R."/>
            <person name="Endo H."/>
            <person name="Kuwata A."/>
            <person name="Ogata H."/>
        </authorList>
    </citation>
    <scope>NUCLEOTIDE SEQUENCE</scope>
</reference>
<evidence type="ECO:0000256" key="6">
    <source>
        <dbReference type="ARBA" id="ARBA00022833"/>
    </source>
</evidence>
<proteinExistence type="predicted"/>
<gene>
    <name evidence="13" type="ORF">TrRE_jg3085</name>
</gene>
<evidence type="ECO:0000256" key="8">
    <source>
        <dbReference type="PROSITE-ProRule" id="PRU00091"/>
    </source>
</evidence>
<dbReference type="InterPro" id="IPR001331">
    <property type="entry name" value="GDS_CDC24_CS"/>
</dbReference>
<dbReference type="PANTHER" id="PTHR12673:SF159">
    <property type="entry name" value="LD03170P"/>
    <property type="match status" value="1"/>
</dbReference>
<dbReference type="SMART" id="SM00064">
    <property type="entry name" value="FYVE"/>
    <property type="match status" value="1"/>
</dbReference>
<feature type="domain" description="DH" evidence="11">
    <location>
        <begin position="1021"/>
        <end position="1163"/>
    </location>
</feature>
<dbReference type="PROSITE" id="PS50010">
    <property type="entry name" value="DH_2"/>
    <property type="match status" value="1"/>
</dbReference>
<name>A0A9W7FGG0_9STRA</name>
<organism evidence="13 14">
    <name type="scientific">Triparma retinervis</name>
    <dbReference type="NCBI Taxonomy" id="2557542"/>
    <lineage>
        <taxon>Eukaryota</taxon>
        <taxon>Sar</taxon>
        <taxon>Stramenopiles</taxon>
        <taxon>Ochrophyta</taxon>
        <taxon>Bolidophyceae</taxon>
        <taxon>Parmales</taxon>
        <taxon>Triparmaceae</taxon>
        <taxon>Triparma</taxon>
    </lineage>
</organism>
<feature type="domain" description="PH" evidence="10">
    <location>
        <begin position="1195"/>
        <end position="1306"/>
    </location>
</feature>
<feature type="region of interest" description="Disordered" evidence="9">
    <location>
        <begin position="945"/>
        <end position="964"/>
    </location>
</feature>
<dbReference type="InterPro" id="IPR011993">
    <property type="entry name" value="PH-like_dom_sf"/>
</dbReference>
<evidence type="ECO:0000256" key="9">
    <source>
        <dbReference type="SAM" id="MobiDB-lite"/>
    </source>
</evidence>
<keyword evidence="2" id="KW-0963">Cytoplasm</keyword>
<evidence type="ECO:0000259" key="10">
    <source>
        <dbReference type="PROSITE" id="PS50003"/>
    </source>
</evidence>
<dbReference type="Gene3D" id="3.30.40.10">
    <property type="entry name" value="Zinc/RING finger domain, C3HC4 (zinc finger)"/>
    <property type="match status" value="1"/>
</dbReference>
<dbReference type="PANTHER" id="PTHR12673">
    <property type="entry name" value="FACIOGENITAL DYSPLASIA PROTEIN"/>
    <property type="match status" value="1"/>
</dbReference>
<feature type="compositionally biased region" description="Polar residues" evidence="9">
    <location>
        <begin position="22"/>
        <end position="34"/>
    </location>
</feature>
<evidence type="ECO:0000259" key="12">
    <source>
        <dbReference type="PROSITE" id="PS50178"/>
    </source>
</evidence>
<comment type="subcellular location">
    <subcellularLocation>
        <location evidence="1">Cytoplasm</location>
        <location evidence="1">Cytoskeleton</location>
    </subcellularLocation>
</comment>
<feature type="compositionally biased region" description="Basic residues" evidence="9">
    <location>
        <begin position="487"/>
        <end position="496"/>
    </location>
</feature>
<evidence type="ECO:0000256" key="4">
    <source>
        <dbReference type="ARBA" id="ARBA00022723"/>
    </source>
</evidence>
<keyword evidence="4" id="KW-0479">Metal-binding</keyword>
<evidence type="ECO:0000259" key="11">
    <source>
        <dbReference type="PROSITE" id="PS50010"/>
    </source>
</evidence>
<dbReference type="InterPro" id="IPR000219">
    <property type="entry name" value="DH_dom"/>
</dbReference>
<feature type="region of interest" description="Disordered" evidence="9">
    <location>
        <begin position="88"/>
        <end position="137"/>
    </location>
</feature>
<dbReference type="InterPro" id="IPR011011">
    <property type="entry name" value="Znf_FYVE_PHD"/>
</dbReference>
<evidence type="ECO:0000256" key="3">
    <source>
        <dbReference type="ARBA" id="ARBA00022658"/>
    </source>
</evidence>
<dbReference type="InterPro" id="IPR000306">
    <property type="entry name" value="Znf_FYVE"/>
</dbReference>
<dbReference type="SMART" id="SM00325">
    <property type="entry name" value="RhoGEF"/>
    <property type="match status" value="1"/>
</dbReference>
<evidence type="ECO:0000256" key="5">
    <source>
        <dbReference type="ARBA" id="ARBA00022771"/>
    </source>
</evidence>
<evidence type="ECO:0000313" key="14">
    <source>
        <dbReference type="Proteomes" id="UP001165082"/>
    </source>
</evidence>
<comment type="caution">
    <text evidence="13">The sequence shown here is derived from an EMBL/GenBank/DDBJ whole genome shotgun (WGS) entry which is preliminary data.</text>
</comment>
<evidence type="ECO:0000256" key="2">
    <source>
        <dbReference type="ARBA" id="ARBA00022490"/>
    </source>
</evidence>
<evidence type="ECO:0000256" key="1">
    <source>
        <dbReference type="ARBA" id="ARBA00004245"/>
    </source>
</evidence>
<keyword evidence="7" id="KW-0206">Cytoskeleton</keyword>
<dbReference type="SUPFAM" id="SSF57903">
    <property type="entry name" value="FYVE/PHD zinc finger"/>
    <property type="match status" value="1"/>
</dbReference>
<dbReference type="InterPro" id="IPR051092">
    <property type="entry name" value="FYVE_RhoGEF_PH"/>
</dbReference>
<feature type="compositionally biased region" description="Low complexity" evidence="9">
    <location>
        <begin position="454"/>
        <end position="463"/>
    </location>
</feature>
<dbReference type="GO" id="GO:0005737">
    <property type="term" value="C:cytoplasm"/>
    <property type="evidence" value="ECO:0007669"/>
    <property type="project" value="TreeGrafter"/>
</dbReference>
<protein>
    <submittedName>
        <fullName evidence="13">Uncharacterized protein</fullName>
    </submittedName>
</protein>
<dbReference type="OrthoDB" id="660555at2759"/>
<evidence type="ECO:0000256" key="7">
    <source>
        <dbReference type="ARBA" id="ARBA00023212"/>
    </source>
</evidence>
<dbReference type="InterPro" id="IPR017455">
    <property type="entry name" value="Znf_FYVE-rel"/>
</dbReference>
<keyword evidence="3" id="KW-0344">Guanine-nucleotide releasing factor</keyword>
<dbReference type="InterPro" id="IPR013083">
    <property type="entry name" value="Znf_RING/FYVE/PHD"/>
</dbReference>
<feature type="non-terminal residue" evidence="13">
    <location>
        <position position="1374"/>
    </location>
</feature>
<dbReference type="PROSITE" id="PS50178">
    <property type="entry name" value="ZF_FYVE"/>
    <property type="match status" value="1"/>
</dbReference>
<dbReference type="GO" id="GO:0035556">
    <property type="term" value="P:intracellular signal transduction"/>
    <property type="evidence" value="ECO:0007669"/>
    <property type="project" value="InterPro"/>
</dbReference>
<feature type="region of interest" description="Disordered" evidence="9">
    <location>
        <begin position="1"/>
        <end position="34"/>
    </location>
</feature>
<dbReference type="InterPro" id="IPR001849">
    <property type="entry name" value="PH_domain"/>
</dbReference>
<dbReference type="SUPFAM" id="SSF48065">
    <property type="entry name" value="DBL homology domain (DH-domain)"/>
    <property type="match status" value="1"/>
</dbReference>
<dbReference type="GO" id="GO:0005085">
    <property type="term" value="F:guanyl-nucleotide exchange factor activity"/>
    <property type="evidence" value="ECO:0007669"/>
    <property type="project" value="UniProtKB-KW"/>
</dbReference>
<feature type="compositionally biased region" description="Polar residues" evidence="9">
    <location>
        <begin position="1"/>
        <end position="14"/>
    </location>
</feature>
<dbReference type="Pfam" id="PF01363">
    <property type="entry name" value="FYVE"/>
    <property type="match status" value="1"/>
</dbReference>
<dbReference type="SMART" id="SM00233">
    <property type="entry name" value="PH"/>
    <property type="match status" value="1"/>
</dbReference>
<dbReference type="InterPro" id="IPR035899">
    <property type="entry name" value="DBL_dom_sf"/>
</dbReference>
<dbReference type="PROSITE" id="PS50003">
    <property type="entry name" value="PH_DOMAIN"/>
    <property type="match status" value="1"/>
</dbReference>